<evidence type="ECO:0000256" key="1">
    <source>
        <dbReference type="SAM" id="MobiDB-lite"/>
    </source>
</evidence>
<comment type="caution">
    <text evidence="2">The sequence shown here is derived from an EMBL/GenBank/DDBJ whole genome shotgun (WGS) entry which is preliminary data.</text>
</comment>
<feature type="region of interest" description="Disordered" evidence="1">
    <location>
        <begin position="374"/>
        <end position="394"/>
    </location>
</feature>
<protein>
    <submittedName>
        <fullName evidence="2">RNA-directed DNA polymerase, eukaryota, nucleotide-binding alpha-beta plait domain protein</fullName>
    </submittedName>
</protein>
<accession>A0A6L2K9Y8</accession>
<proteinExistence type="predicted"/>
<feature type="compositionally biased region" description="Basic and acidic residues" evidence="1">
    <location>
        <begin position="381"/>
        <end position="394"/>
    </location>
</feature>
<keyword evidence="2" id="KW-0548">Nucleotidyltransferase</keyword>
<sequence>MERYFSLSLMGKVKKVSSIPNIYSILTKEGFSFVKLTYLGGLWVLIQLDSSVSKEKYLKHVGVGLWFSSLKHDCNSFISYERIVWLSLEGLPVSAWTTNMFSKVALMWGDLVVWEDPEIYSLSCKHLCLKKNIGTIINESFKVILRGKVYWVRANELDAWNPKFLGDNLDSSLFDDESINNDEGRNYEENEQENINEDNEVNRTNGDALRKCILSGPYKPTTVLVQAVAATDDSSAVPEHTTEMWEAIERLQQGESLNIQDVKTKLFWEFGKFTSHDRETMESYYTRFYKLMNEMIRNNLTVATIQKEVNELHAERLARNANPLALVATAQANKDPYYQTSKSHKSYAPSSKPLILTRTHTTTRYKGKEIVKPITPPSETAFKEDSDPEQAQRDKDMQKNLALIAKNAESQKGLKTLRITRKRCCCANKQYDWLGDTDEEIDEQELEAHYSYMAKIQEVPTADSGTDSEPLKQVQNDTGYNVFANDLQQSEQSESISNTCLVETDDSNVILDSPDMCNDDIQNDQKDVESDDKRELKECKTILVETSNTLGESNNVRDSWLVALQNKQTEFEKYKAFNDRTVDYDKLERRLNFRRTSLTGFPAQSIRPSNTIALDSPYLIVFITETSQSRQHESRKSPTESCLMLTLEGFPFVTVNTKEYHSECSSNYHRDNA</sequence>
<evidence type="ECO:0000313" key="2">
    <source>
        <dbReference type="EMBL" id="GEU44714.1"/>
    </source>
</evidence>
<dbReference type="EMBL" id="BKCJ010001883">
    <property type="protein sequence ID" value="GEU44714.1"/>
    <property type="molecule type" value="Genomic_DNA"/>
</dbReference>
<keyword evidence="2" id="KW-0695">RNA-directed DNA polymerase</keyword>
<dbReference type="AlphaFoldDB" id="A0A6L2K9Y8"/>
<gene>
    <name evidence="2" type="ORF">Tci_016692</name>
</gene>
<organism evidence="2">
    <name type="scientific">Tanacetum cinerariifolium</name>
    <name type="common">Dalmatian daisy</name>
    <name type="synonym">Chrysanthemum cinerariifolium</name>
    <dbReference type="NCBI Taxonomy" id="118510"/>
    <lineage>
        <taxon>Eukaryota</taxon>
        <taxon>Viridiplantae</taxon>
        <taxon>Streptophyta</taxon>
        <taxon>Embryophyta</taxon>
        <taxon>Tracheophyta</taxon>
        <taxon>Spermatophyta</taxon>
        <taxon>Magnoliopsida</taxon>
        <taxon>eudicotyledons</taxon>
        <taxon>Gunneridae</taxon>
        <taxon>Pentapetalae</taxon>
        <taxon>asterids</taxon>
        <taxon>campanulids</taxon>
        <taxon>Asterales</taxon>
        <taxon>Asteraceae</taxon>
        <taxon>Asteroideae</taxon>
        <taxon>Anthemideae</taxon>
        <taxon>Anthemidinae</taxon>
        <taxon>Tanacetum</taxon>
    </lineage>
</organism>
<reference evidence="2" key="1">
    <citation type="journal article" date="2019" name="Sci. Rep.">
        <title>Draft genome of Tanacetum cinerariifolium, the natural source of mosquito coil.</title>
        <authorList>
            <person name="Yamashiro T."/>
            <person name="Shiraishi A."/>
            <person name="Satake H."/>
            <person name="Nakayama K."/>
        </authorList>
    </citation>
    <scope>NUCLEOTIDE SEQUENCE</scope>
</reference>
<name>A0A6L2K9Y8_TANCI</name>
<keyword evidence="2" id="KW-0808">Transferase</keyword>
<dbReference type="GO" id="GO:0003964">
    <property type="term" value="F:RNA-directed DNA polymerase activity"/>
    <property type="evidence" value="ECO:0007669"/>
    <property type="project" value="UniProtKB-KW"/>
</dbReference>